<feature type="transmembrane region" description="Helical" evidence="5">
    <location>
        <begin position="252"/>
        <end position="274"/>
    </location>
</feature>
<dbReference type="Pfam" id="PF01027">
    <property type="entry name" value="Bax1-I"/>
    <property type="match status" value="1"/>
</dbReference>
<evidence type="ECO:0000256" key="1">
    <source>
        <dbReference type="ARBA" id="ARBA00004141"/>
    </source>
</evidence>
<comment type="similarity">
    <text evidence="5">Belongs to the BI1 family.</text>
</comment>
<dbReference type="PANTHER" id="PTHR23291:SF47">
    <property type="entry name" value="TRANSMEMBRANE BAX INHIBITOR MOTIF CONTAINING 7"/>
    <property type="match status" value="1"/>
</dbReference>
<evidence type="ECO:0008006" key="9">
    <source>
        <dbReference type="Google" id="ProtNLM"/>
    </source>
</evidence>
<evidence type="ECO:0000313" key="8">
    <source>
        <dbReference type="Proteomes" id="UP001372834"/>
    </source>
</evidence>
<feature type="transmembrane region" description="Helical" evidence="5">
    <location>
        <begin position="203"/>
        <end position="232"/>
    </location>
</feature>
<protein>
    <recommendedName>
        <fullName evidence="9">Protein lifeguard 1</fullName>
    </recommendedName>
</protein>
<keyword evidence="3 5" id="KW-1133">Transmembrane helix</keyword>
<dbReference type="EMBL" id="JAWJWE010000001">
    <property type="protein sequence ID" value="KAK6644491.1"/>
    <property type="molecule type" value="Genomic_DNA"/>
</dbReference>
<evidence type="ECO:0000256" key="6">
    <source>
        <dbReference type="SAM" id="MobiDB-lite"/>
    </source>
</evidence>
<keyword evidence="2 5" id="KW-0812">Transmembrane</keyword>
<evidence type="ECO:0000256" key="3">
    <source>
        <dbReference type="ARBA" id="ARBA00022989"/>
    </source>
</evidence>
<sequence>MSNWQQGPPVGFYPGQGPPPAGFQVPGGYPQQGYTQPGYPQPGYPQPGPPKPDYQQSGGYGGYQPGAPPAYDSVYGAGQDPNMYGTNHGGEGGAYSDFRFSEKSIRHAFIRKVYGILMCQLVVSLGFIALFLFHKDTQIYVAKNQWLWGAAFAVMVITLFSIACCGDVRRKAPMNFIFLGFFTVSQGFLLGVAASTFHSNEVFLAVAITAVMKIVTLIYSCLGALLFSLYLIFDTQMMMGGNHKYSISPEEYVFAALTLYLDIVNIFMSILTIIGSSRD</sequence>
<comment type="subcellular location">
    <subcellularLocation>
        <location evidence="1">Membrane</location>
        <topology evidence="1">Multi-pass membrane protein</topology>
    </subcellularLocation>
</comment>
<evidence type="ECO:0000256" key="4">
    <source>
        <dbReference type="ARBA" id="ARBA00023136"/>
    </source>
</evidence>
<feature type="compositionally biased region" description="Pro residues" evidence="6">
    <location>
        <begin position="39"/>
        <end position="52"/>
    </location>
</feature>
<evidence type="ECO:0000256" key="2">
    <source>
        <dbReference type="ARBA" id="ARBA00022692"/>
    </source>
</evidence>
<gene>
    <name evidence="7" type="ORF">RUM43_000758</name>
</gene>
<evidence type="ECO:0000256" key="5">
    <source>
        <dbReference type="RuleBase" id="RU004379"/>
    </source>
</evidence>
<feature type="transmembrane region" description="Helical" evidence="5">
    <location>
        <begin position="113"/>
        <end position="134"/>
    </location>
</feature>
<accession>A0AAN8SGS9</accession>
<feature type="region of interest" description="Disordered" evidence="6">
    <location>
        <begin position="1"/>
        <end position="62"/>
    </location>
</feature>
<feature type="compositionally biased region" description="Low complexity" evidence="6">
    <location>
        <begin position="26"/>
        <end position="38"/>
    </location>
</feature>
<reference evidence="7 8" key="1">
    <citation type="submission" date="2023-10" db="EMBL/GenBank/DDBJ databases">
        <title>Genomes of two closely related lineages of the louse Polyplax serrata with different host specificities.</title>
        <authorList>
            <person name="Martinu J."/>
            <person name="Tarabai H."/>
            <person name="Stefka J."/>
            <person name="Hypsa V."/>
        </authorList>
    </citation>
    <scope>NUCLEOTIDE SEQUENCE [LARGE SCALE GENOMIC DNA]</scope>
    <source>
        <strain evidence="7">HR10_N</strain>
    </source>
</reference>
<dbReference type="PANTHER" id="PTHR23291">
    <property type="entry name" value="BAX INHIBITOR-RELATED"/>
    <property type="match status" value="1"/>
</dbReference>
<dbReference type="InterPro" id="IPR006214">
    <property type="entry name" value="Bax_inhibitor_1-related"/>
</dbReference>
<proteinExistence type="inferred from homology"/>
<dbReference type="CDD" id="cd10428">
    <property type="entry name" value="LFG_like"/>
    <property type="match status" value="1"/>
</dbReference>
<organism evidence="7 8">
    <name type="scientific">Polyplax serrata</name>
    <name type="common">Common mouse louse</name>
    <dbReference type="NCBI Taxonomy" id="468196"/>
    <lineage>
        <taxon>Eukaryota</taxon>
        <taxon>Metazoa</taxon>
        <taxon>Ecdysozoa</taxon>
        <taxon>Arthropoda</taxon>
        <taxon>Hexapoda</taxon>
        <taxon>Insecta</taxon>
        <taxon>Pterygota</taxon>
        <taxon>Neoptera</taxon>
        <taxon>Paraneoptera</taxon>
        <taxon>Psocodea</taxon>
        <taxon>Troctomorpha</taxon>
        <taxon>Phthiraptera</taxon>
        <taxon>Anoplura</taxon>
        <taxon>Polyplacidae</taxon>
        <taxon>Polyplax</taxon>
    </lineage>
</organism>
<dbReference type="Proteomes" id="UP001372834">
    <property type="component" value="Unassembled WGS sequence"/>
</dbReference>
<feature type="transmembrane region" description="Helical" evidence="5">
    <location>
        <begin position="176"/>
        <end position="197"/>
    </location>
</feature>
<dbReference type="AlphaFoldDB" id="A0AAN8SGS9"/>
<comment type="caution">
    <text evidence="7">The sequence shown here is derived from an EMBL/GenBank/DDBJ whole genome shotgun (WGS) entry which is preliminary data.</text>
</comment>
<feature type="transmembrane region" description="Helical" evidence="5">
    <location>
        <begin position="146"/>
        <end position="164"/>
    </location>
</feature>
<name>A0AAN8SGS9_POLSC</name>
<keyword evidence="4 5" id="KW-0472">Membrane</keyword>
<dbReference type="GO" id="GO:0016020">
    <property type="term" value="C:membrane"/>
    <property type="evidence" value="ECO:0007669"/>
    <property type="project" value="UniProtKB-SubCell"/>
</dbReference>
<evidence type="ECO:0000313" key="7">
    <source>
        <dbReference type="EMBL" id="KAK6644491.1"/>
    </source>
</evidence>